<sequence>MAVGHFILGWLGVVHLSDKICIQGNQWWIKMFLKSWAVKEDNKSGLGVIIRNSQDQVIEALYQKLPQAY</sequence>
<organism evidence="2 3">
    <name type="scientific">Quercus rubra</name>
    <name type="common">Northern red oak</name>
    <name type="synonym">Quercus borealis</name>
    <dbReference type="NCBI Taxonomy" id="3512"/>
    <lineage>
        <taxon>Eukaryota</taxon>
        <taxon>Viridiplantae</taxon>
        <taxon>Streptophyta</taxon>
        <taxon>Embryophyta</taxon>
        <taxon>Tracheophyta</taxon>
        <taxon>Spermatophyta</taxon>
        <taxon>Magnoliopsida</taxon>
        <taxon>eudicotyledons</taxon>
        <taxon>Gunneridae</taxon>
        <taxon>Pentapetalae</taxon>
        <taxon>rosids</taxon>
        <taxon>fabids</taxon>
        <taxon>Fagales</taxon>
        <taxon>Fagaceae</taxon>
        <taxon>Quercus</taxon>
    </lineage>
</organism>
<comment type="caution">
    <text evidence="2">The sequence shown here is derived from an EMBL/GenBank/DDBJ whole genome shotgun (WGS) entry which is preliminary data.</text>
</comment>
<protein>
    <submittedName>
        <fullName evidence="2">Uncharacterized protein</fullName>
    </submittedName>
</protein>
<dbReference type="EMBL" id="JAXUIC010000005">
    <property type="protein sequence ID" value="KAK4591453.1"/>
    <property type="molecule type" value="Genomic_DNA"/>
</dbReference>
<evidence type="ECO:0000313" key="2">
    <source>
        <dbReference type="EMBL" id="KAK4591453.1"/>
    </source>
</evidence>
<gene>
    <name evidence="2" type="ORF">RGQ29_021595</name>
</gene>
<proteinExistence type="predicted"/>
<evidence type="ECO:0000313" key="3">
    <source>
        <dbReference type="Proteomes" id="UP001324115"/>
    </source>
</evidence>
<dbReference type="AlphaFoldDB" id="A0AAN7FE07"/>
<keyword evidence="3" id="KW-1185">Reference proteome</keyword>
<accession>A0AAN7FE07</accession>
<feature type="chain" id="PRO_5042844695" evidence="1">
    <location>
        <begin position="17"/>
        <end position="69"/>
    </location>
</feature>
<feature type="signal peptide" evidence="1">
    <location>
        <begin position="1"/>
        <end position="16"/>
    </location>
</feature>
<name>A0AAN7FE07_QUERU</name>
<dbReference type="Proteomes" id="UP001324115">
    <property type="component" value="Unassembled WGS sequence"/>
</dbReference>
<reference evidence="2 3" key="1">
    <citation type="journal article" date="2023" name="G3 (Bethesda)">
        <title>A haplotype-resolved chromosome-scale genome for Quercus rubra L. provides insights into the genetics of adaptive traits for red oak species.</title>
        <authorList>
            <person name="Kapoor B."/>
            <person name="Jenkins J."/>
            <person name="Schmutz J."/>
            <person name="Zhebentyayeva T."/>
            <person name="Kuelheim C."/>
            <person name="Coggeshall M."/>
            <person name="Heim C."/>
            <person name="Lasky J.R."/>
            <person name="Leites L."/>
            <person name="Islam-Faridi N."/>
            <person name="Romero-Severson J."/>
            <person name="DeLeo V.L."/>
            <person name="Lucas S.M."/>
            <person name="Lazic D."/>
            <person name="Gailing O."/>
            <person name="Carlson J."/>
            <person name="Staton M."/>
        </authorList>
    </citation>
    <scope>NUCLEOTIDE SEQUENCE [LARGE SCALE GENOMIC DNA]</scope>
    <source>
        <strain evidence="2">Pseudo-F2</strain>
    </source>
</reference>
<evidence type="ECO:0000256" key="1">
    <source>
        <dbReference type="SAM" id="SignalP"/>
    </source>
</evidence>
<keyword evidence="1" id="KW-0732">Signal</keyword>